<feature type="domain" description="N-acetyltransferase" evidence="1">
    <location>
        <begin position="23"/>
        <end position="178"/>
    </location>
</feature>
<evidence type="ECO:0000313" key="2">
    <source>
        <dbReference type="EMBL" id="GHE17095.1"/>
    </source>
</evidence>
<evidence type="ECO:0000259" key="1">
    <source>
        <dbReference type="PROSITE" id="PS51186"/>
    </source>
</evidence>
<proteinExistence type="predicted"/>
<sequence>MSAAQPAGVEHQFADAVLEGAGVRLSPLGPGDVDDVTAGCRDELTQRWLPLPSPYTHDVARAFIEDIAPGMHASGAGIVRRIEVGGRLCGVIDLKKTDWRARTTEIGYWVAPWGRGRGLAGRASKLLADWALSEQGMARVVIHCAVGNMSSQRAAVSAGFTREGVARSAGIVHAGRVDLVVFGKVSSDLDVA</sequence>
<organism evidence="2 3">
    <name type="scientific">Nocardioides flavus</name>
    <name type="common">ex Wang et al. 2016</name>
    <dbReference type="NCBI Taxonomy" id="2058780"/>
    <lineage>
        <taxon>Bacteria</taxon>
        <taxon>Bacillati</taxon>
        <taxon>Actinomycetota</taxon>
        <taxon>Actinomycetes</taxon>
        <taxon>Propionibacteriales</taxon>
        <taxon>Nocardioidaceae</taxon>
        <taxon>Nocardioides</taxon>
    </lineage>
</organism>
<reference evidence="3" key="1">
    <citation type="journal article" date="2019" name="Int. J. Syst. Evol. Microbiol.">
        <title>The Global Catalogue of Microorganisms (GCM) 10K type strain sequencing project: providing services to taxonomists for standard genome sequencing and annotation.</title>
        <authorList>
            <consortium name="The Broad Institute Genomics Platform"/>
            <consortium name="The Broad Institute Genome Sequencing Center for Infectious Disease"/>
            <person name="Wu L."/>
            <person name="Ma J."/>
        </authorList>
    </citation>
    <scope>NUCLEOTIDE SEQUENCE [LARGE SCALE GENOMIC DNA]</scope>
    <source>
        <strain evidence="3">CGMCC 1.12791</strain>
    </source>
</reference>
<name>A0ABQ3HJK1_9ACTN</name>
<evidence type="ECO:0000313" key="3">
    <source>
        <dbReference type="Proteomes" id="UP000597341"/>
    </source>
</evidence>
<accession>A0ABQ3HJK1</accession>
<dbReference type="PROSITE" id="PS51186">
    <property type="entry name" value="GNAT"/>
    <property type="match status" value="1"/>
</dbReference>
<dbReference type="PANTHER" id="PTHR43441">
    <property type="entry name" value="RIBOSOMAL-PROTEIN-SERINE ACETYLTRANSFERASE"/>
    <property type="match status" value="1"/>
</dbReference>
<dbReference type="Proteomes" id="UP000597341">
    <property type="component" value="Unassembled WGS sequence"/>
</dbReference>
<dbReference type="Gene3D" id="3.40.630.30">
    <property type="match status" value="1"/>
</dbReference>
<dbReference type="InterPro" id="IPR051908">
    <property type="entry name" value="Ribosomal_N-acetyltransferase"/>
</dbReference>
<dbReference type="CDD" id="cd04301">
    <property type="entry name" value="NAT_SF"/>
    <property type="match status" value="1"/>
</dbReference>
<dbReference type="SUPFAM" id="SSF55729">
    <property type="entry name" value="Acyl-CoA N-acyltransferases (Nat)"/>
    <property type="match status" value="1"/>
</dbReference>
<protein>
    <submittedName>
        <fullName evidence="2">Acetyltransferase</fullName>
    </submittedName>
</protein>
<dbReference type="PANTHER" id="PTHR43441:SF10">
    <property type="entry name" value="ACETYLTRANSFERASE"/>
    <property type="match status" value="1"/>
</dbReference>
<dbReference type="Pfam" id="PF13302">
    <property type="entry name" value="Acetyltransf_3"/>
    <property type="match status" value="1"/>
</dbReference>
<keyword evidence="3" id="KW-1185">Reference proteome</keyword>
<dbReference type="EMBL" id="BNAD01000003">
    <property type="protein sequence ID" value="GHE17095.1"/>
    <property type="molecule type" value="Genomic_DNA"/>
</dbReference>
<dbReference type="InterPro" id="IPR016181">
    <property type="entry name" value="Acyl_CoA_acyltransferase"/>
</dbReference>
<comment type="caution">
    <text evidence="2">The sequence shown here is derived from an EMBL/GenBank/DDBJ whole genome shotgun (WGS) entry which is preliminary data.</text>
</comment>
<gene>
    <name evidence="2" type="ORF">GCM10011376_17050</name>
</gene>
<dbReference type="InterPro" id="IPR000182">
    <property type="entry name" value="GNAT_dom"/>
</dbReference>